<evidence type="ECO:0000256" key="9">
    <source>
        <dbReference type="ARBA" id="ARBA00022989"/>
    </source>
</evidence>
<dbReference type="CDD" id="cd00842">
    <property type="entry name" value="MPP_ASMase"/>
    <property type="match status" value="1"/>
</dbReference>
<evidence type="ECO:0000256" key="12">
    <source>
        <dbReference type="PIRNR" id="PIRNR027093"/>
    </source>
</evidence>
<keyword evidence="5 12" id="KW-0926">Vacuole</keyword>
<feature type="compositionally biased region" description="Pro residues" evidence="13">
    <location>
        <begin position="528"/>
        <end position="543"/>
    </location>
</feature>
<evidence type="ECO:0000256" key="6">
    <source>
        <dbReference type="ARBA" id="ARBA00022692"/>
    </source>
</evidence>
<dbReference type="EC" id="3.6.1.10" evidence="3 12"/>
<dbReference type="InterPro" id="IPR012358">
    <property type="entry name" value="EndopolyPtase_N1"/>
</dbReference>
<evidence type="ECO:0000256" key="1">
    <source>
        <dbReference type="ARBA" id="ARBA00004576"/>
    </source>
</evidence>
<feature type="region of interest" description="Disordered" evidence="13">
    <location>
        <begin position="507"/>
        <end position="546"/>
    </location>
</feature>
<keyword evidence="10 12" id="KW-0472">Membrane</keyword>
<dbReference type="GO" id="GO:0006798">
    <property type="term" value="P:polyphosphate catabolic process"/>
    <property type="evidence" value="ECO:0007669"/>
    <property type="project" value="EnsemblFungi"/>
</dbReference>
<comment type="catalytic activity">
    <reaction evidence="12">
        <text>[phosphate](n+1) + n H2O = (n+1) phosphate + n H(+)</text>
        <dbReference type="Rhea" id="RHEA:22452"/>
        <dbReference type="Rhea" id="RHEA-COMP:14280"/>
        <dbReference type="ChEBI" id="CHEBI:15377"/>
        <dbReference type="ChEBI" id="CHEBI:15378"/>
        <dbReference type="ChEBI" id="CHEBI:16838"/>
        <dbReference type="ChEBI" id="CHEBI:43474"/>
        <dbReference type="EC" id="3.6.1.10"/>
    </reaction>
</comment>
<proteinExistence type="inferred from homology"/>
<keyword evidence="7 12" id="KW-0378">Hydrolase</keyword>
<dbReference type="InterPro" id="IPR004843">
    <property type="entry name" value="Calcineurin-like_PHP"/>
</dbReference>
<keyword evidence="11" id="KW-0325">Glycoprotein</keyword>
<dbReference type="GO" id="GO:0004309">
    <property type="term" value="F:exopolyphosphatase activity"/>
    <property type="evidence" value="ECO:0007669"/>
    <property type="project" value="EnsemblFungi"/>
</dbReference>
<feature type="compositionally biased region" description="Basic residues" evidence="13">
    <location>
        <begin position="508"/>
        <end position="527"/>
    </location>
</feature>
<evidence type="ECO:0000256" key="8">
    <source>
        <dbReference type="ARBA" id="ARBA00022968"/>
    </source>
</evidence>
<evidence type="ECO:0000256" key="11">
    <source>
        <dbReference type="ARBA" id="ARBA00023180"/>
    </source>
</evidence>
<dbReference type="PANTHER" id="PTHR10340:SF55">
    <property type="entry name" value="ENDOPOLYPHOSPHATASE"/>
    <property type="match status" value="1"/>
</dbReference>
<feature type="signal peptide" evidence="14">
    <location>
        <begin position="1"/>
        <end position="20"/>
    </location>
</feature>
<sequence>MVRFTRGVLLFTALAAAAPAETPSHIEPLQQVLAKQSKSQPSPRPLQGRFLHITDIHPDPFYLAGSDPDEACHRGKGQAGYYGAEVTSCDTPFSLVNATFRWIKEHLKDQVDFVVWTGDSARHDNDDHFPRTDKSVIHLNEFIVDKFVEVFGKTDNVDDPDPTNDFVVPIVPTFGNNDILPHNIFSPGPNKWTRSYSEIWERFVPQAQRHSFARGGWFFTEVIPDKLAVFSLNTLYFFDSNSAVDGCDSKNDPGYEHMEWLRVQLHFLRERGMKAILIGHVPPARTESKQNWDESCYQKYTLWMRQYRDVIISSLFGHMNIDHFMFQDVKDLIYKFAIDGVDDEVGRSKGFLPEPESHNDTFTIAAKTQYLNELRSKWSNLPRPPPGHSYLTPEDHEVLSDLVEIEKKKKKKRKRVEEFLKEIGGPWGERFSVSLDSPSVVPNFYPTLRIVEYNVTGMDDHHPAPRAIGTPAKESDLGHTGDLEDALLNASEAYLDFINEAEDGVHELKKKKKRKGKKKKHGKKKPKFPIPQPPSKTAPPGPGYSPQSLSLISFTQYFANLTAIHGKIQQDQTLKEPYKHFSYQKLYTTNNDSKYGMPDLTVRSWLDLAERIGRNQLPRSDGQDSGPELSEQPEIGGIGEEEKKKTKTAKNHLWKVFVKRAFVYTKPDGEIDQDFG</sequence>
<dbReference type="GeneID" id="19173980"/>
<dbReference type="Pfam" id="PF00149">
    <property type="entry name" value="Metallophos"/>
    <property type="match status" value="1"/>
</dbReference>
<accession>W9XJZ3</accession>
<keyword evidence="17" id="KW-1185">Reference proteome</keyword>
<dbReference type="STRING" id="1182542.W9XJZ3"/>
<dbReference type="OrthoDB" id="348678at2759"/>
<protein>
    <recommendedName>
        <fullName evidence="4 12">Endopolyphosphatase</fullName>
        <ecNumber evidence="3 12">3.6.1.10</ecNumber>
    </recommendedName>
</protein>
<dbReference type="AlphaFoldDB" id="W9XJZ3"/>
<dbReference type="InterPro" id="IPR041805">
    <property type="entry name" value="ASMase/PPN1_MPP"/>
</dbReference>
<dbReference type="InterPro" id="IPR029052">
    <property type="entry name" value="Metallo-depent_PP-like"/>
</dbReference>
<evidence type="ECO:0000259" key="15">
    <source>
        <dbReference type="Pfam" id="PF00149"/>
    </source>
</evidence>
<dbReference type="GO" id="GO:0000329">
    <property type="term" value="C:fungal-type vacuole membrane"/>
    <property type="evidence" value="ECO:0007669"/>
    <property type="project" value="EnsemblFungi"/>
</dbReference>
<evidence type="ECO:0000256" key="3">
    <source>
        <dbReference type="ARBA" id="ARBA00012459"/>
    </source>
</evidence>
<comment type="caution">
    <text evidence="16">The sequence shown here is derived from an EMBL/GenBank/DDBJ whole genome shotgun (WGS) entry which is preliminary data.</text>
</comment>
<dbReference type="eggNOG" id="KOG3770">
    <property type="taxonomic scope" value="Eukaryota"/>
</dbReference>
<comment type="function">
    <text evidence="12">Catalyzes the hydrolysis of inorganic polyphosphate (polyP) chains of many hundreds of phosphate residues into shorter lengths.</text>
</comment>
<dbReference type="RefSeq" id="XP_007738180.1">
    <property type="nucleotide sequence ID" value="XM_007739990.1"/>
</dbReference>
<name>W9XJZ3_9EURO</name>
<evidence type="ECO:0000313" key="16">
    <source>
        <dbReference type="EMBL" id="EXJ77670.1"/>
    </source>
</evidence>
<gene>
    <name evidence="16" type="ORF">A1O3_09899</name>
</gene>
<dbReference type="FunFam" id="3.60.21.10:FF:000082">
    <property type="entry name" value="Endopolyphosphatase"/>
    <property type="match status" value="1"/>
</dbReference>
<dbReference type="GO" id="GO:0008081">
    <property type="term" value="F:phosphoric diester hydrolase activity"/>
    <property type="evidence" value="ECO:0007669"/>
    <property type="project" value="TreeGrafter"/>
</dbReference>
<evidence type="ECO:0000256" key="7">
    <source>
        <dbReference type="ARBA" id="ARBA00022801"/>
    </source>
</evidence>
<evidence type="ECO:0000256" key="14">
    <source>
        <dbReference type="SAM" id="SignalP"/>
    </source>
</evidence>
<evidence type="ECO:0000256" key="10">
    <source>
        <dbReference type="ARBA" id="ARBA00023136"/>
    </source>
</evidence>
<evidence type="ECO:0000256" key="2">
    <source>
        <dbReference type="ARBA" id="ARBA00010399"/>
    </source>
</evidence>
<evidence type="ECO:0000256" key="5">
    <source>
        <dbReference type="ARBA" id="ARBA00022554"/>
    </source>
</evidence>
<dbReference type="GO" id="GO:0000298">
    <property type="term" value="F:endopolyphosphatase activity"/>
    <property type="evidence" value="ECO:0007669"/>
    <property type="project" value="UniProtKB-EC"/>
</dbReference>
<reference evidence="16 17" key="1">
    <citation type="submission" date="2013-03" db="EMBL/GenBank/DDBJ databases">
        <title>The Genome Sequence of Capronia epimyces CBS 606.96.</title>
        <authorList>
            <consortium name="The Broad Institute Genomics Platform"/>
            <person name="Cuomo C."/>
            <person name="de Hoog S."/>
            <person name="Gorbushina A."/>
            <person name="Walker B."/>
            <person name="Young S.K."/>
            <person name="Zeng Q."/>
            <person name="Gargeya S."/>
            <person name="Fitzgerald M."/>
            <person name="Haas B."/>
            <person name="Abouelleil A."/>
            <person name="Allen A.W."/>
            <person name="Alvarado L."/>
            <person name="Arachchi H.M."/>
            <person name="Berlin A.M."/>
            <person name="Chapman S.B."/>
            <person name="Gainer-Dewar J."/>
            <person name="Goldberg J."/>
            <person name="Griggs A."/>
            <person name="Gujja S."/>
            <person name="Hansen M."/>
            <person name="Howarth C."/>
            <person name="Imamovic A."/>
            <person name="Ireland A."/>
            <person name="Larimer J."/>
            <person name="McCowan C."/>
            <person name="Murphy C."/>
            <person name="Pearson M."/>
            <person name="Poon T.W."/>
            <person name="Priest M."/>
            <person name="Roberts A."/>
            <person name="Saif S."/>
            <person name="Shea T."/>
            <person name="Sisk P."/>
            <person name="Sykes S."/>
            <person name="Wortman J."/>
            <person name="Nusbaum C."/>
            <person name="Birren B."/>
        </authorList>
    </citation>
    <scope>NUCLEOTIDE SEQUENCE [LARGE SCALE GENOMIC DNA]</scope>
    <source>
        <strain evidence="16 17">CBS 606.96</strain>
    </source>
</reference>
<evidence type="ECO:0000313" key="17">
    <source>
        <dbReference type="Proteomes" id="UP000019478"/>
    </source>
</evidence>
<feature type="chain" id="PRO_5004934241" description="Endopolyphosphatase" evidence="14">
    <location>
        <begin position="21"/>
        <end position="676"/>
    </location>
</feature>
<dbReference type="PIRSF" id="PIRSF027093">
    <property type="entry name" value="EndopolyPtase_N1"/>
    <property type="match status" value="1"/>
</dbReference>
<keyword evidence="14" id="KW-0732">Signal</keyword>
<dbReference type="EMBL" id="AMGY01000010">
    <property type="protein sequence ID" value="EXJ77670.1"/>
    <property type="molecule type" value="Genomic_DNA"/>
</dbReference>
<comment type="similarity">
    <text evidence="2">Belongs to the endopolyphosphatase PPN1 family.</text>
</comment>
<feature type="domain" description="Calcineurin-like phosphoesterase" evidence="15">
    <location>
        <begin position="49"/>
        <end position="311"/>
    </location>
</feature>
<keyword evidence="8" id="KW-0735">Signal-anchor</keyword>
<evidence type="ECO:0000256" key="13">
    <source>
        <dbReference type="SAM" id="MobiDB-lite"/>
    </source>
</evidence>
<comment type="subcellular location">
    <subcellularLocation>
        <location evidence="1">Vacuole membrane</location>
        <topology evidence="1">Single-pass type II membrane protein</topology>
    </subcellularLocation>
</comment>
<dbReference type="PANTHER" id="PTHR10340">
    <property type="entry name" value="SPHINGOMYELIN PHOSPHODIESTERASE"/>
    <property type="match status" value="1"/>
</dbReference>
<dbReference type="SUPFAM" id="SSF56300">
    <property type="entry name" value="Metallo-dependent phosphatases"/>
    <property type="match status" value="1"/>
</dbReference>
<dbReference type="GO" id="GO:0005829">
    <property type="term" value="C:cytosol"/>
    <property type="evidence" value="ECO:0007669"/>
    <property type="project" value="EnsemblFungi"/>
</dbReference>
<keyword evidence="9" id="KW-1133">Transmembrane helix</keyword>
<evidence type="ECO:0000256" key="4">
    <source>
        <dbReference type="ARBA" id="ARBA00014458"/>
    </source>
</evidence>
<dbReference type="Proteomes" id="UP000019478">
    <property type="component" value="Unassembled WGS sequence"/>
</dbReference>
<keyword evidence="6" id="KW-0812">Transmembrane</keyword>
<feature type="region of interest" description="Disordered" evidence="13">
    <location>
        <begin position="616"/>
        <end position="648"/>
    </location>
</feature>
<dbReference type="GO" id="GO:0005634">
    <property type="term" value="C:nucleus"/>
    <property type="evidence" value="ECO:0007669"/>
    <property type="project" value="EnsemblFungi"/>
</dbReference>
<organism evidence="16 17">
    <name type="scientific">Capronia epimyces CBS 606.96</name>
    <dbReference type="NCBI Taxonomy" id="1182542"/>
    <lineage>
        <taxon>Eukaryota</taxon>
        <taxon>Fungi</taxon>
        <taxon>Dikarya</taxon>
        <taxon>Ascomycota</taxon>
        <taxon>Pezizomycotina</taxon>
        <taxon>Eurotiomycetes</taxon>
        <taxon>Chaetothyriomycetidae</taxon>
        <taxon>Chaetothyriales</taxon>
        <taxon>Herpotrichiellaceae</taxon>
        <taxon>Capronia</taxon>
    </lineage>
</organism>
<dbReference type="HOGENOM" id="CLU_013424_1_1_1"/>